<dbReference type="EMBL" id="JAUHLI010000011">
    <property type="protein sequence ID" value="MEE2002124.1"/>
    <property type="molecule type" value="Genomic_DNA"/>
</dbReference>
<organism evidence="2 3">
    <name type="scientific">Alkalimonas cellulosilytica</name>
    <dbReference type="NCBI Taxonomy" id="3058395"/>
    <lineage>
        <taxon>Bacteria</taxon>
        <taxon>Pseudomonadati</taxon>
        <taxon>Pseudomonadota</taxon>
        <taxon>Gammaproteobacteria</taxon>
        <taxon>Alkalimonas</taxon>
    </lineage>
</organism>
<gene>
    <name evidence="2" type="ORF">QWY20_11735</name>
</gene>
<evidence type="ECO:0000313" key="2">
    <source>
        <dbReference type="EMBL" id="MEE2002124.1"/>
    </source>
</evidence>
<evidence type="ECO:0000313" key="3">
    <source>
        <dbReference type="Proteomes" id="UP001336314"/>
    </source>
</evidence>
<sequence length="345" mass="39765">MPKSVIQAAARKALIAADPGYYSWPDAQQEQFRATMDKQVQNRVDAVLLKALLGIDCTPDNANAIWRDLPLSKLNLLNWAKLLTCGIGDCYLFLNEPMAKNTSLLDFTTLYDYDYNDHLFQEQANKAQLPDYQPRDYYAFRFARWARLIIDGDFHYATLYSLAGYLTDAIDDQGSDRIQSLIPHEYVDGKNHGKAEQGGFLWDIEVQANGLEAQLDELKHRWHHYQQQRWLELSQAHCQQAPVMYFQPVDHYGDPHLNIIFNNETALEKVRWRHFLADCKALQGNRAGLDELAAQELAKAEQWLQQTHQDIMANFDPKVVRLRKKRKIVMAPGALDDLLKGDEDE</sequence>
<reference evidence="2 3" key="1">
    <citation type="submission" date="2023-07" db="EMBL/GenBank/DDBJ databases">
        <title>Alkalimonas sp., MEB108 novel, alkaliphilic bacterium isolated from Lonar Lake, India.</title>
        <authorList>
            <person name="Joshi A."/>
            <person name="Thite S."/>
        </authorList>
    </citation>
    <scope>NUCLEOTIDE SEQUENCE [LARGE SCALE GENOMIC DNA]</scope>
    <source>
        <strain evidence="2 3">MEB108</strain>
    </source>
</reference>
<protein>
    <submittedName>
        <fullName evidence="2">Uncharacterized protein</fullName>
    </submittedName>
</protein>
<feature type="coiled-coil region" evidence="1">
    <location>
        <begin position="201"/>
        <end position="228"/>
    </location>
</feature>
<keyword evidence="1" id="KW-0175">Coiled coil</keyword>
<dbReference type="RefSeq" id="WP_330129200.1">
    <property type="nucleotide sequence ID" value="NZ_JAUHLI010000011.1"/>
</dbReference>
<evidence type="ECO:0000256" key="1">
    <source>
        <dbReference type="SAM" id="Coils"/>
    </source>
</evidence>
<keyword evidence="3" id="KW-1185">Reference proteome</keyword>
<dbReference type="Proteomes" id="UP001336314">
    <property type="component" value="Unassembled WGS sequence"/>
</dbReference>
<proteinExistence type="predicted"/>
<accession>A0ABU7J6I7</accession>
<comment type="caution">
    <text evidence="2">The sequence shown here is derived from an EMBL/GenBank/DDBJ whole genome shotgun (WGS) entry which is preliminary data.</text>
</comment>
<name>A0ABU7J6I7_9GAMM</name>